<dbReference type="InterPro" id="IPR016187">
    <property type="entry name" value="CTDL_fold"/>
</dbReference>
<sequence>MDTSLYIQAPMPVSISLLDFGVMALIPVERFSTCYLVHTFSWTQNFLLIVVKTADKEGIRLGEQPLTSGVTWVQVKNSDYSVALVDLRYSDMHRVVWHLTSKMGVYIIGKHSSLFGSPALSLKVEPDGRKCRLYVGVLDLVQEEKSWADAQAHCRNLNSQLASLDGEEFLLYAGRELNGTQQSAVWVGLRKGILSEKWGWLNREPMEYTKWGSGQPNSSLYAQCGMMSVENLTCSAVSCCDQLPSICFEPGREVPFP</sequence>
<dbReference type="Pfam" id="PF00059">
    <property type="entry name" value="Lectin_C"/>
    <property type="match status" value="1"/>
</dbReference>
<dbReference type="SMART" id="SM00034">
    <property type="entry name" value="CLECT"/>
    <property type="match status" value="1"/>
</dbReference>
<proteinExistence type="predicted"/>
<dbReference type="InterPro" id="IPR001304">
    <property type="entry name" value="C-type_lectin-like"/>
</dbReference>
<comment type="caution">
    <text evidence="2">The sequence shown here is derived from an EMBL/GenBank/DDBJ whole genome shotgun (WGS) entry which is preliminary data.</text>
</comment>
<dbReference type="InterPro" id="IPR016186">
    <property type="entry name" value="C-type_lectin-like/link_sf"/>
</dbReference>
<dbReference type="SUPFAM" id="SSF56436">
    <property type="entry name" value="C-type lectin-like"/>
    <property type="match status" value="1"/>
</dbReference>
<dbReference type="InterPro" id="IPR050111">
    <property type="entry name" value="C-type_lectin/snaclec_domain"/>
</dbReference>
<name>A0A9D3RQU5_ANGAN</name>
<reference evidence="2" key="1">
    <citation type="submission" date="2021-01" db="EMBL/GenBank/DDBJ databases">
        <title>A chromosome-scale assembly of European eel, Anguilla anguilla.</title>
        <authorList>
            <person name="Henkel C."/>
            <person name="Jong-Raadsen S.A."/>
            <person name="Dufour S."/>
            <person name="Weltzien F.-A."/>
            <person name="Palstra A.P."/>
            <person name="Pelster B."/>
            <person name="Spaink H.P."/>
            <person name="Van Den Thillart G.E."/>
            <person name="Jansen H."/>
            <person name="Zahm M."/>
            <person name="Klopp C."/>
            <person name="Cedric C."/>
            <person name="Louis A."/>
            <person name="Berthelot C."/>
            <person name="Parey E."/>
            <person name="Roest Crollius H."/>
            <person name="Montfort J."/>
            <person name="Robinson-Rechavi M."/>
            <person name="Bucao C."/>
            <person name="Bouchez O."/>
            <person name="Gislard M."/>
            <person name="Lluch J."/>
            <person name="Milhes M."/>
            <person name="Lampietro C."/>
            <person name="Lopez Roques C."/>
            <person name="Donnadieu C."/>
            <person name="Braasch I."/>
            <person name="Desvignes T."/>
            <person name="Postlethwait J."/>
            <person name="Bobe J."/>
            <person name="Guiguen Y."/>
            <person name="Dirks R."/>
        </authorList>
    </citation>
    <scope>NUCLEOTIDE SEQUENCE</scope>
    <source>
        <strain evidence="2">Tag_6206</strain>
        <tissue evidence="2">Liver</tissue>
    </source>
</reference>
<gene>
    <name evidence="2" type="ORF">ANANG_G00209460</name>
</gene>
<accession>A0A9D3RQU5</accession>
<organism evidence="2 3">
    <name type="scientific">Anguilla anguilla</name>
    <name type="common">European freshwater eel</name>
    <name type="synonym">Muraena anguilla</name>
    <dbReference type="NCBI Taxonomy" id="7936"/>
    <lineage>
        <taxon>Eukaryota</taxon>
        <taxon>Metazoa</taxon>
        <taxon>Chordata</taxon>
        <taxon>Craniata</taxon>
        <taxon>Vertebrata</taxon>
        <taxon>Euteleostomi</taxon>
        <taxon>Actinopterygii</taxon>
        <taxon>Neopterygii</taxon>
        <taxon>Teleostei</taxon>
        <taxon>Anguilliformes</taxon>
        <taxon>Anguillidae</taxon>
        <taxon>Anguilla</taxon>
    </lineage>
</organism>
<evidence type="ECO:0000259" key="1">
    <source>
        <dbReference type="PROSITE" id="PS50041"/>
    </source>
</evidence>
<dbReference type="Gene3D" id="3.10.100.10">
    <property type="entry name" value="Mannose-Binding Protein A, subunit A"/>
    <property type="match status" value="1"/>
</dbReference>
<dbReference type="EMBL" id="JAFIRN010000011">
    <property type="protein sequence ID" value="KAG5839849.1"/>
    <property type="molecule type" value="Genomic_DNA"/>
</dbReference>
<protein>
    <recommendedName>
        <fullName evidence="1">C-type lectin domain-containing protein</fullName>
    </recommendedName>
</protein>
<keyword evidence="3" id="KW-1185">Reference proteome</keyword>
<evidence type="ECO:0000313" key="2">
    <source>
        <dbReference type="EMBL" id="KAG5839849.1"/>
    </source>
</evidence>
<dbReference type="PANTHER" id="PTHR22803">
    <property type="entry name" value="MANNOSE, PHOSPHOLIPASE, LECTIN RECEPTOR RELATED"/>
    <property type="match status" value="1"/>
</dbReference>
<dbReference type="CDD" id="cd00037">
    <property type="entry name" value="CLECT"/>
    <property type="match status" value="1"/>
</dbReference>
<dbReference type="Proteomes" id="UP001044222">
    <property type="component" value="Chromosome 11"/>
</dbReference>
<dbReference type="AlphaFoldDB" id="A0A9D3RQU5"/>
<feature type="domain" description="C-type lectin" evidence="1">
    <location>
        <begin position="140"/>
        <end position="248"/>
    </location>
</feature>
<evidence type="ECO:0000313" key="3">
    <source>
        <dbReference type="Proteomes" id="UP001044222"/>
    </source>
</evidence>
<dbReference type="PROSITE" id="PS50041">
    <property type="entry name" value="C_TYPE_LECTIN_2"/>
    <property type="match status" value="1"/>
</dbReference>